<evidence type="ECO:0000256" key="5">
    <source>
        <dbReference type="ARBA" id="ARBA00022737"/>
    </source>
</evidence>
<dbReference type="Proteomes" id="UP000712281">
    <property type="component" value="Unassembled WGS sequence"/>
</dbReference>
<dbReference type="FunFam" id="1.20.1560.10:FF:000025">
    <property type="entry name" value="ABC transporter B family member 9"/>
    <property type="match status" value="1"/>
</dbReference>
<reference evidence="12" key="1">
    <citation type="submission" date="2019-12" db="EMBL/GenBank/DDBJ databases">
        <title>Genome sequencing and annotation of Brassica cretica.</title>
        <authorList>
            <person name="Studholme D.J."/>
            <person name="Sarris P.F."/>
        </authorList>
    </citation>
    <scope>NUCLEOTIDE SEQUENCE</scope>
    <source>
        <strain evidence="12">PFS-001/15</strain>
        <tissue evidence="12">Leaf</tissue>
    </source>
</reference>
<dbReference type="SMART" id="SM00382">
    <property type="entry name" value="AAA"/>
    <property type="match status" value="1"/>
</dbReference>
<dbReference type="GO" id="GO:0005743">
    <property type="term" value="C:mitochondrial inner membrane"/>
    <property type="evidence" value="ECO:0007669"/>
    <property type="project" value="TreeGrafter"/>
</dbReference>
<sequence>MTALAVSQTSAMAPDRNKAKDSAASIFEILDSKPKIDSSSNEGTVLPIVHGHVEFQHVSFRYPTRPDIQIFSDLCLTISGQTVALVGESGSGKSTVISLIERFYDPDSGKVLLDQVDVRILKLSWLRQQMGLVSQEPVLFNETIRSNIAHGKTGEATEEEIITAAKAANAHSFISTLPQGYETSVGERGVQLSGGQKQRIAIARAILKDPKVLLLDEATSALDVESERVVQDALDRVMVNRTTVVVAHRLTTIKNADVIAVVKDGVIAERGRHETLMEISGGAYASLVAFHMSAN</sequence>
<dbReference type="InterPro" id="IPR003593">
    <property type="entry name" value="AAA+_ATPase"/>
</dbReference>
<dbReference type="GO" id="GO:0005886">
    <property type="term" value="C:plasma membrane"/>
    <property type="evidence" value="ECO:0007669"/>
    <property type="project" value="UniProtKB-SubCell"/>
</dbReference>
<keyword evidence="4" id="KW-0812">Transmembrane</keyword>
<dbReference type="FunFam" id="3.40.50.300:FF:000066">
    <property type="entry name" value="ABC transporter B family member 1"/>
    <property type="match status" value="1"/>
</dbReference>
<keyword evidence="6" id="KW-0547">Nucleotide-binding</keyword>
<evidence type="ECO:0000256" key="2">
    <source>
        <dbReference type="ARBA" id="ARBA00007577"/>
    </source>
</evidence>
<dbReference type="InterPro" id="IPR027417">
    <property type="entry name" value="P-loop_NTPase"/>
</dbReference>
<dbReference type="Pfam" id="PF00005">
    <property type="entry name" value="ABC_tran"/>
    <property type="match status" value="1"/>
</dbReference>
<evidence type="ECO:0000313" key="12">
    <source>
        <dbReference type="EMBL" id="KAF2535243.1"/>
    </source>
</evidence>
<protein>
    <recommendedName>
        <fullName evidence="11">ABC transporter domain-containing protein</fullName>
    </recommendedName>
</protein>
<dbReference type="GO" id="GO:0090374">
    <property type="term" value="P:oligopeptide export from mitochondrion"/>
    <property type="evidence" value="ECO:0007669"/>
    <property type="project" value="TreeGrafter"/>
</dbReference>
<dbReference type="PANTHER" id="PTHR43394:SF18">
    <property type="entry name" value="ABC TRANSPORTER B FAMILY MEMBER 11-LIKE"/>
    <property type="match status" value="1"/>
</dbReference>
<dbReference type="PROSITE" id="PS50893">
    <property type="entry name" value="ABC_TRANSPORTER_2"/>
    <property type="match status" value="1"/>
</dbReference>
<evidence type="ECO:0000256" key="7">
    <source>
        <dbReference type="ARBA" id="ARBA00022840"/>
    </source>
</evidence>
<dbReference type="GO" id="GO:0015421">
    <property type="term" value="F:ABC-type oligopeptide transporter activity"/>
    <property type="evidence" value="ECO:0007669"/>
    <property type="project" value="TreeGrafter"/>
</dbReference>
<keyword evidence="10" id="KW-0325">Glycoprotein</keyword>
<dbReference type="InterPro" id="IPR017871">
    <property type="entry name" value="ABC_transporter-like_CS"/>
</dbReference>
<organism evidence="12 13">
    <name type="scientific">Brassica cretica</name>
    <name type="common">Mustard</name>
    <dbReference type="NCBI Taxonomy" id="69181"/>
    <lineage>
        <taxon>Eukaryota</taxon>
        <taxon>Viridiplantae</taxon>
        <taxon>Streptophyta</taxon>
        <taxon>Embryophyta</taxon>
        <taxon>Tracheophyta</taxon>
        <taxon>Spermatophyta</taxon>
        <taxon>Magnoliopsida</taxon>
        <taxon>eudicotyledons</taxon>
        <taxon>Gunneridae</taxon>
        <taxon>Pentapetalae</taxon>
        <taxon>rosids</taxon>
        <taxon>malvids</taxon>
        <taxon>Brassicales</taxon>
        <taxon>Brassicaceae</taxon>
        <taxon>Brassiceae</taxon>
        <taxon>Brassica</taxon>
    </lineage>
</organism>
<dbReference type="InterPro" id="IPR039421">
    <property type="entry name" value="Type_1_exporter"/>
</dbReference>
<proteinExistence type="inferred from homology"/>
<keyword evidence="3" id="KW-0813">Transport</keyword>
<name>A0A8S9FN30_BRACR</name>
<dbReference type="SUPFAM" id="SSF52540">
    <property type="entry name" value="P-loop containing nucleoside triphosphate hydrolases"/>
    <property type="match status" value="1"/>
</dbReference>
<dbReference type="AlphaFoldDB" id="A0A8S9FN30"/>
<evidence type="ECO:0000256" key="9">
    <source>
        <dbReference type="ARBA" id="ARBA00023136"/>
    </source>
</evidence>
<dbReference type="GO" id="GO:0016887">
    <property type="term" value="F:ATP hydrolysis activity"/>
    <property type="evidence" value="ECO:0007669"/>
    <property type="project" value="InterPro"/>
</dbReference>
<gene>
    <name evidence="12" type="ORF">F2Q68_00020180</name>
</gene>
<dbReference type="InterPro" id="IPR003439">
    <property type="entry name" value="ABC_transporter-like_ATP-bd"/>
</dbReference>
<evidence type="ECO:0000256" key="4">
    <source>
        <dbReference type="ARBA" id="ARBA00022692"/>
    </source>
</evidence>
<keyword evidence="7" id="KW-0067">ATP-binding</keyword>
<evidence type="ECO:0000256" key="3">
    <source>
        <dbReference type="ARBA" id="ARBA00022448"/>
    </source>
</evidence>
<keyword evidence="9" id="KW-0472">Membrane</keyword>
<evidence type="ECO:0000259" key="11">
    <source>
        <dbReference type="PROSITE" id="PS50893"/>
    </source>
</evidence>
<evidence type="ECO:0000256" key="8">
    <source>
        <dbReference type="ARBA" id="ARBA00022989"/>
    </source>
</evidence>
<dbReference type="CDD" id="cd03249">
    <property type="entry name" value="ABC_MTABC3_MDL1_MDL2"/>
    <property type="match status" value="1"/>
</dbReference>
<comment type="similarity">
    <text evidence="2">Belongs to the ABC transporter superfamily. ABCB family. Multidrug resistance exporter (TC 3.A.1.201) subfamily.</text>
</comment>
<dbReference type="Gene3D" id="3.40.50.300">
    <property type="entry name" value="P-loop containing nucleotide triphosphate hydrolases"/>
    <property type="match status" value="1"/>
</dbReference>
<dbReference type="Gene3D" id="1.20.1560.10">
    <property type="entry name" value="ABC transporter type 1, transmembrane domain"/>
    <property type="match status" value="1"/>
</dbReference>
<comment type="caution">
    <text evidence="12">The sequence shown here is derived from an EMBL/GenBank/DDBJ whole genome shotgun (WGS) entry which is preliminary data.</text>
</comment>
<accession>A0A8S9FN30</accession>
<dbReference type="InterPro" id="IPR036640">
    <property type="entry name" value="ABC1_TM_sf"/>
</dbReference>
<feature type="domain" description="ABC transporter" evidence="11">
    <location>
        <begin position="53"/>
        <end position="289"/>
    </location>
</feature>
<evidence type="ECO:0000256" key="6">
    <source>
        <dbReference type="ARBA" id="ARBA00022741"/>
    </source>
</evidence>
<comment type="subcellular location">
    <subcellularLocation>
        <location evidence="1">Cell membrane</location>
        <topology evidence="1">Multi-pass membrane protein</topology>
    </subcellularLocation>
</comment>
<dbReference type="EMBL" id="QGKW02002228">
    <property type="protein sequence ID" value="KAF2535243.1"/>
    <property type="molecule type" value="Genomic_DNA"/>
</dbReference>
<evidence type="ECO:0000256" key="10">
    <source>
        <dbReference type="ARBA" id="ARBA00023180"/>
    </source>
</evidence>
<keyword evidence="8" id="KW-1133">Transmembrane helix</keyword>
<evidence type="ECO:0000256" key="1">
    <source>
        <dbReference type="ARBA" id="ARBA00004651"/>
    </source>
</evidence>
<dbReference type="PANTHER" id="PTHR43394">
    <property type="entry name" value="ATP-DEPENDENT PERMEASE MDL1, MITOCHONDRIAL"/>
    <property type="match status" value="1"/>
</dbReference>
<keyword evidence="5" id="KW-0677">Repeat</keyword>
<dbReference type="PROSITE" id="PS00211">
    <property type="entry name" value="ABC_TRANSPORTER_1"/>
    <property type="match status" value="1"/>
</dbReference>
<evidence type="ECO:0000313" key="13">
    <source>
        <dbReference type="Proteomes" id="UP000712281"/>
    </source>
</evidence>
<dbReference type="GO" id="GO:0005524">
    <property type="term" value="F:ATP binding"/>
    <property type="evidence" value="ECO:0007669"/>
    <property type="project" value="UniProtKB-KW"/>
</dbReference>